<dbReference type="InterPro" id="IPR000361">
    <property type="entry name" value="ATAP_core_dom"/>
</dbReference>
<dbReference type="Pfam" id="PF01521">
    <property type="entry name" value="Fe-S_biosyn"/>
    <property type="match status" value="1"/>
</dbReference>
<dbReference type="OrthoDB" id="9801228at2"/>
<dbReference type="Gene3D" id="2.60.300.12">
    <property type="entry name" value="HesB-like domain"/>
    <property type="match status" value="1"/>
</dbReference>
<evidence type="ECO:0000259" key="1">
    <source>
        <dbReference type="Pfam" id="PF01521"/>
    </source>
</evidence>
<dbReference type="SUPFAM" id="SSF89360">
    <property type="entry name" value="HesB-like domain"/>
    <property type="match status" value="1"/>
</dbReference>
<sequence>MIALTDNAVDAVRRVLEDSEDGVAGLRISVETGGCSGYLYKLGLESEPLDGDAVVDFAGVKVFVDSDSWPLLDGAEVDFVEDVSGTGFVFNNPNAKAKCGCGKSFC</sequence>
<dbReference type="GO" id="GO:0005506">
    <property type="term" value="F:iron ion binding"/>
    <property type="evidence" value="ECO:0007669"/>
    <property type="project" value="TreeGrafter"/>
</dbReference>
<evidence type="ECO:0000313" key="3">
    <source>
        <dbReference type="Proteomes" id="UP000233293"/>
    </source>
</evidence>
<dbReference type="EMBL" id="PIUM01000041">
    <property type="protein sequence ID" value="PKU21898.1"/>
    <property type="molecule type" value="Genomic_DNA"/>
</dbReference>
<dbReference type="GO" id="GO:0051539">
    <property type="term" value="F:4 iron, 4 sulfur cluster binding"/>
    <property type="evidence" value="ECO:0007669"/>
    <property type="project" value="TreeGrafter"/>
</dbReference>
<dbReference type="Proteomes" id="UP000233293">
    <property type="component" value="Unassembled WGS sequence"/>
</dbReference>
<dbReference type="InterPro" id="IPR035903">
    <property type="entry name" value="HesB-like_dom_sf"/>
</dbReference>
<accession>A0A2N3PNB6</accession>
<dbReference type="GO" id="GO:0051537">
    <property type="term" value="F:2 iron, 2 sulfur cluster binding"/>
    <property type="evidence" value="ECO:0007669"/>
    <property type="project" value="TreeGrafter"/>
</dbReference>
<organism evidence="2 3">
    <name type="scientific">Telmatospirillum siberiense</name>
    <dbReference type="NCBI Taxonomy" id="382514"/>
    <lineage>
        <taxon>Bacteria</taxon>
        <taxon>Pseudomonadati</taxon>
        <taxon>Pseudomonadota</taxon>
        <taxon>Alphaproteobacteria</taxon>
        <taxon>Rhodospirillales</taxon>
        <taxon>Rhodospirillaceae</taxon>
        <taxon>Telmatospirillum</taxon>
    </lineage>
</organism>
<feature type="domain" description="Core" evidence="1">
    <location>
        <begin position="2"/>
        <end position="103"/>
    </location>
</feature>
<dbReference type="NCBIfam" id="TIGR00049">
    <property type="entry name" value="iron-sulfur cluster assembly accessory protein"/>
    <property type="match status" value="1"/>
</dbReference>
<comment type="caution">
    <text evidence="2">The sequence shown here is derived from an EMBL/GenBank/DDBJ whole genome shotgun (WGS) entry which is preliminary data.</text>
</comment>
<reference evidence="3" key="1">
    <citation type="submission" date="2017-12" db="EMBL/GenBank/DDBJ databases">
        <title>Draft genome sequence of Telmatospirillum siberiense 26-4b1T, an acidotolerant peatland alphaproteobacterium potentially involved in sulfur cycling.</title>
        <authorList>
            <person name="Hausmann B."/>
            <person name="Pjevac P."/>
            <person name="Schreck K."/>
            <person name="Herbold C.W."/>
            <person name="Daims H."/>
            <person name="Wagner M."/>
            <person name="Pester M."/>
            <person name="Loy A."/>
        </authorList>
    </citation>
    <scope>NUCLEOTIDE SEQUENCE [LARGE SCALE GENOMIC DNA]</scope>
    <source>
        <strain evidence="3">26-4b1</strain>
    </source>
</reference>
<keyword evidence="3" id="KW-1185">Reference proteome</keyword>
<proteinExistence type="predicted"/>
<dbReference type="PROSITE" id="PS01152">
    <property type="entry name" value="HESB"/>
    <property type="match status" value="1"/>
</dbReference>
<dbReference type="PANTHER" id="PTHR43011">
    <property type="entry name" value="IRON-SULFUR CLUSTER ASSEMBLY 2 HOMOLOG, MITOCHONDRIAL"/>
    <property type="match status" value="1"/>
</dbReference>
<dbReference type="PANTHER" id="PTHR43011:SF1">
    <property type="entry name" value="IRON-SULFUR CLUSTER ASSEMBLY 2 HOMOLOG, MITOCHONDRIAL"/>
    <property type="match status" value="1"/>
</dbReference>
<dbReference type="GO" id="GO:0016226">
    <property type="term" value="P:iron-sulfur cluster assembly"/>
    <property type="evidence" value="ECO:0007669"/>
    <property type="project" value="InterPro"/>
</dbReference>
<evidence type="ECO:0000313" key="2">
    <source>
        <dbReference type="EMBL" id="PKU21898.1"/>
    </source>
</evidence>
<gene>
    <name evidence="2" type="ORF">CWS72_24205</name>
</gene>
<dbReference type="AlphaFoldDB" id="A0A2N3PNB6"/>
<name>A0A2N3PNB6_9PROT</name>
<dbReference type="InterPro" id="IPR016092">
    <property type="entry name" value="ATAP"/>
</dbReference>
<dbReference type="InterPro" id="IPR017870">
    <property type="entry name" value="FeS_cluster_insertion_CS"/>
</dbReference>
<protein>
    <submittedName>
        <fullName evidence="2">Iron-sulfur cluster assembly accessory protein</fullName>
    </submittedName>
</protein>
<dbReference type="RefSeq" id="WP_101253231.1">
    <property type="nucleotide sequence ID" value="NZ_PIUM01000041.1"/>
</dbReference>